<proteinExistence type="predicted"/>
<name>A0A533QL44_9BACT</name>
<protein>
    <submittedName>
        <fullName evidence="2">Uncharacterized protein</fullName>
    </submittedName>
</protein>
<accession>A0A533QL44</accession>
<comment type="caution">
    <text evidence="2">The sequence shown here is derived from an EMBL/GenBank/DDBJ whole genome shotgun (WGS) entry which is preliminary data.</text>
</comment>
<dbReference type="Proteomes" id="UP000319783">
    <property type="component" value="Unassembled WGS sequence"/>
</dbReference>
<keyword evidence="1" id="KW-0812">Transmembrane</keyword>
<dbReference type="AlphaFoldDB" id="A0A533QL44"/>
<feature type="transmembrane region" description="Helical" evidence="1">
    <location>
        <begin position="139"/>
        <end position="159"/>
    </location>
</feature>
<gene>
    <name evidence="2" type="ORF">JETT_2444</name>
</gene>
<evidence type="ECO:0000313" key="2">
    <source>
        <dbReference type="EMBL" id="TLD41290.1"/>
    </source>
</evidence>
<evidence type="ECO:0000256" key="1">
    <source>
        <dbReference type="SAM" id="Phobius"/>
    </source>
</evidence>
<dbReference type="EMBL" id="SULG01000054">
    <property type="protein sequence ID" value="TLD41290.1"/>
    <property type="molecule type" value="Genomic_DNA"/>
</dbReference>
<keyword evidence="1" id="KW-1133">Transmembrane helix</keyword>
<sequence length="183" mass="20583">MGKGSVLGNDPLGWMKIASENKKLLPLESENTVDLNNEKSNQQITIKQQIPVSANSKEISDIIKIQQPISEVVDDSCGIIAPKQKVLIGRLYEKPAEKVKSIQNREIVFQGSRNYTETSFSGSRVQQKKKESEISRVPISTYIIIAYTALMLVLGYLVYNDLSKQTSRIEARLFALEKVLRLK</sequence>
<reference evidence="2 3" key="1">
    <citation type="submission" date="2019-04" db="EMBL/GenBank/DDBJ databases">
        <title>Genome of a novel bacterium Candidatus Jettenia ecosi reconstructed from metagenome of an anammox bioreactor.</title>
        <authorList>
            <person name="Mardanov A.V."/>
            <person name="Beletsky A.V."/>
            <person name="Ravin N.V."/>
            <person name="Botchkova E.A."/>
            <person name="Litti Y.V."/>
            <person name="Nozhevnikova A.N."/>
        </authorList>
    </citation>
    <scope>NUCLEOTIDE SEQUENCE [LARGE SCALE GENOMIC DNA]</scope>
    <source>
        <strain evidence="2">J2</strain>
    </source>
</reference>
<keyword evidence="1" id="KW-0472">Membrane</keyword>
<evidence type="ECO:0000313" key="3">
    <source>
        <dbReference type="Proteomes" id="UP000319783"/>
    </source>
</evidence>
<organism evidence="2 3">
    <name type="scientific">Candidatus Jettenia ecosi</name>
    <dbReference type="NCBI Taxonomy" id="2494326"/>
    <lineage>
        <taxon>Bacteria</taxon>
        <taxon>Pseudomonadati</taxon>
        <taxon>Planctomycetota</taxon>
        <taxon>Candidatus Brocadiia</taxon>
        <taxon>Candidatus Brocadiales</taxon>
        <taxon>Candidatus Brocadiaceae</taxon>
        <taxon>Candidatus Jettenia</taxon>
    </lineage>
</organism>